<proteinExistence type="predicted"/>
<dbReference type="AlphaFoldDB" id="A0AAD7HFZ5"/>
<protein>
    <submittedName>
        <fullName evidence="1">Uncharacterized protein</fullName>
    </submittedName>
</protein>
<accession>A0AAD7HFZ5</accession>
<reference evidence="1" key="1">
    <citation type="submission" date="2023-03" db="EMBL/GenBank/DDBJ databases">
        <title>Massive genome expansion in bonnet fungi (Mycena s.s.) driven by repeated elements and novel gene families across ecological guilds.</title>
        <authorList>
            <consortium name="Lawrence Berkeley National Laboratory"/>
            <person name="Harder C.B."/>
            <person name="Miyauchi S."/>
            <person name="Viragh M."/>
            <person name="Kuo A."/>
            <person name="Thoen E."/>
            <person name="Andreopoulos B."/>
            <person name="Lu D."/>
            <person name="Skrede I."/>
            <person name="Drula E."/>
            <person name="Henrissat B."/>
            <person name="Morin E."/>
            <person name="Kohler A."/>
            <person name="Barry K."/>
            <person name="LaButti K."/>
            <person name="Morin E."/>
            <person name="Salamov A."/>
            <person name="Lipzen A."/>
            <person name="Mereny Z."/>
            <person name="Hegedus B."/>
            <person name="Baldrian P."/>
            <person name="Stursova M."/>
            <person name="Weitz H."/>
            <person name="Taylor A."/>
            <person name="Grigoriev I.V."/>
            <person name="Nagy L.G."/>
            <person name="Martin F."/>
            <person name="Kauserud H."/>
        </authorList>
    </citation>
    <scope>NUCLEOTIDE SEQUENCE</scope>
    <source>
        <strain evidence="1">CBHHK182m</strain>
    </source>
</reference>
<dbReference type="Proteomes" id="UP001215598">
    <property type="component" value="Unassembled WGS sequence"/>
</dbReference>
<sequence length="116" mass="12801">MSLIQVNGHTASSASYHSSLRTTLSPSFYNSLRKDHPTRQLVTTVVPGFGPYCVVMECEVDAASEFDVVLGSEWAAYIRDFLQVSGYRLNRTFDAWIFLVDPHHPLGSTATPPAPV</sequence>
<evidence type="ECO:0000313" key="1">
    <source>
        <dbReference type="EMBL" id="KAJ7719257.1"/>
    </source>
</evidence>
<comment type="caution">
    <text evidence="1">The sequence shown here is derived from an EMBL/GenBank/DDBJ whole genome shotgun (WGS) entry which is preliminary data.</text>
</comment>
<organism evidence="1 2">
    <name type="scientific">Mycena metata</name>
    <dbReference type="NCBI Taxonomy" id="1033252"/>
    <lineage>
        <taxon>Eukaryota</taxon>
        <taxon>Fungi</taxon>
        <taxon>Dikarya</taxon>
        <taxon>Basidiomycota</taxon>
        <taxon>Agaricomycotina</taxon>
        <taxon>Agaricomycetes</taxon>
        <taxon>Agaricomycetidae</taxon>
        <taxon>Agaricales</taxon>
        <taxon>Marasmiineae</taxon>
        <taxon>Mycenaceae</taxon>
        <taxon>Mycena</taxon>
    </lineage>
</organism>
<keyword evidence="2" id="KW-1185">Reference proteome</keyword>
<gene>
    <name evidence="1" type="ORF">B0H16DRAFT_1897211</name>
</gene>
<name>A0AAD7HFZ5_9AGAR</name>
<evidence type="ECO:0000313" key="2">
    <source>
        <dbReference type="Proteomes" id="UP001215598"/>
    </source>
</evidence>
<dbReference type="EMBL" id="JARKIB010000254">
    <property type="protein sequence ID" value="KAJ7719257.1"/>
    <property type="molecule type" value="Genomic_DNA"/>
</dbReference>
<feature type="non-terminal residue" evidence="1">
    <location>
        <position position="1"/>
    </location>
</feature>